<dbReference type="Proteomes" id="UP000249354">
    <property type="component" value="Unassembled WGS sequence"/>
</dbReference>
<evidence type="ECO:0000313" key="1">
    <source>
        <dbReference type="EMBL" id="PZO17677.1"/>
    </source>
</evidence>
<dbReference type="AlphaFoldDB" id="A0A2W4UE77"/>
<sequence length="141" mass="15190">MNTQYITTDLDIASSESLVGLIEALGQNVIVLRSDRGGGGKRGDYFASFEISDTDKDADIALNSFCDLIESFPQAVRSVWRNCSRKVFDIAFVGTDKACSFRSELSAETVARVAATGASIAITLYPTGAYDISSESEKRSP</sequence>
<accession>A0A2W4UE77</accession>
<name>A0A2W4UE77_9CYAN</name>
<evidence type="ECO:0000313" key="2">
    <source>
        <dbReference type="Proteomes" id="UP000249354"/>
    </source>
</evidence>
<proteinExistence type="predicted"/>
<protein>
    <submittedName>
        <fullName evidence="1">Uncharacterized protein</fullName>
    </submittedName>
</protein>
<reference evidence="1 2" key="2">
    <citation type="submission" date="2018-06" db="EMBL/GenBank/DDBJ databases">
        <title>Metagenomic assembly of (sub)arctic Cyanobacteria and their associated microbiome from non-axenic cultures.</title>
        <authorList>
            <person name="Baurain D."/>
        </authorList>
    </citation>
    <scope>NUCLEOTIDE SEQUENCE [LARGE SCALE GENOMIC DNA]</scope>
    <source>
        <strain evidence="1">ULC129bin1</strain>
    </source>
</reference>
<dbReference type="EMBL" id="QBMC01000064">
    <property type="protein sequence ID" value="PZO17677.1"/>
    <property type="molecule type" value="Genomic_DNA"/>
</dbReference>
<gene>
    <name evidence="1" type="ORF">DCF25_10785</name>
</gene>
<reference evidence="2" key="1">
    <citation type="submission" date="2018-04" db="EMBL/GenBank/DDBJ databases">
        <authorList>
            <person name="Cornet L."/>
        </authorList>
    </citation>
    <scope>NUCLEOTIDE SEQUENCE [LARGE SCALE GENOMIC DNA]</scope>
</reference>
<comment type="caution">
    <text evidence="1">The sequence shown here is derived from an EMBL/GenBank/DDBJ whole genome shotgun (WGS) entry which is preliminary data.</text>
</comment>
<organism evidence="1 2">
    <name type="scientific">Leptolyngbya foveolarum</name>
    <dbReference type="NCBI Taxonomy" id="47253"/>
    <lineage>
        <taxon>Bacteria</taxon>
        <taxon>Bacillati</taxon>
        <taxon>Cyanobacteriota</taxon>
        <taxon>Cyanophyceae</taxon>
        <taxon>Leptolyngbyales</taxon>
        <taxon>Leptolyngbyaceae</taxon>
        <taxon>Leptolyngbya group</taxon>
        <taxon>Leptolyngbya</taxon>
    </lineage>
</organism>